<name>B7K1D2_RIPO1</name>
<dbReference type="RefSeq" id="WP_012595595.1">
    <property type="nucleotide sequence ID" value="NC_011726.1"/>
</dbReference>
<dbReference type="Pfam" id="PF00749">
    <property type="entry name" value="tRNA-synt_1c"/>
    <property type="match status" value="1"/>
</dbReference>
<dbReference type="GO" id="GO:0008270">
    <property type="term" value="F:zinc ion binding"/>
    <property type="evidence" value="ECO:0007669"/>
    <property type="project" value="UniProtKB-UniRule"/>
</dbReference>
<dbReference type="KEGG" id="cyp:PCC8801_2309"/>
<dbReference type="PROSITE" id="PS00178">
    <property type="entry name" value="AA_TRNA_LIGASE_I"/>
    <property type="match status" value="1"/>
</dbReference>
<reference evidence="15" key="1">
    <citation type="journal article" date="2011" name="MBio">
        <title>Novel metabolic attributes of the genus Cyanothece, comprising a group of unicellular nitrogen-fixing Cyanobacteria.</title>
        <authorList>
            <person name="Bandyopadhyay A."/>
            <person name="Elvitigala T."/>
            <person name="Welsh E."/>
            <person name="Stockel J."/>
            <person name="Liberton M."/>
            <person name="Min H."/>
            <person name="Sherman L.A."/>
            <person name="Pakrasi H.B."/>
        </authorList>
    </citation>
    <scope>NUCLEOTIDE SEQUENCE [LARGE SCALE GENOMIC DNA]</scope>
    <source>
        <strain evidence="15">PCC 8801</strain>
    </source>
</reference>
<dbReference type="Gene3D" id="3.40.50.620">
    <property type="entry name" value="HUPs"/>
    <property type="match status" value="1"/>
</dbReference>
<dbReference type="InterPro" id="IPR001412">
    <property type="entry name" value="aa-tRNA-synth_I_CS"/>
</dbReference>
<feature type="binding site" evidence="11">
    <location>
        <position position="98"/>
    </location>
    <ligand>
        <name>Zn(2+)</name>
        <dbReference type="ChEBI" id="CHEBI:29105"/>
    </ligand>
</feature>
<feature type="binding site" evidence="11">
    <location>
        <position position="127"/>
    </location>
    <ligand>
        <name>Zn(2+)</name>
        <dbReference type="ChEBI" id="CHEBI:29105"/>
    </ligand>
</feature>
<keyword evidence="5 11" id="KW-0436">Ligase</keyword>
<dbReference type="InterPro" id="IPR020751">
    <property type="entry name" value="aa-tRNA-synth_I_codon-bd_sub2"/>
</dbReference>
<keyword evidence="15" id="KW-1185">Reference proteome</keyword>
<evidence type="ECO:0000259" key="13">
    <source>
        <dbReference type="Pfam" id="PF19269"/>
    </source>
</evidence>
<feature type="domain" description="Aminoacyl-tRNA synthetase class I anticodon-binding" evidence="13">
    <location>
        <begin position="333"/>
        <end position="469"/>
    </location>
</feature>
<keyword evidence="9 11" id="KW-0030">Aminoacyl-tRNA synthetase</keyword>
<dbReference type="Gene3D" id="1.10.10.350">
    <property type="match status" value="1"/>
</dbReference>
<dbReference type="InterPro" id="IPR020752">
    <property type="entry name" value="Glu-tRNA-synth_I_codon-bd_sub1"/>
</dbReference>
<evidence type="ECO:0000256" key="9">
    <source>
        <dbReference type="ARBA" id="ARBA00023146"/>
    </source>
</evidence>
<dbReference type="GO" id="GO:0004818">
    <property type="term" value="F:glutamate-tRNA ligase activity"/>
    <property type="evidence" value="ECO:0007669"/>
    <property type="project" value="UniProtKB-UniRule"/>
</dbReference>
<sequence>MTVRVRIAPSPTGNLHIGTARTAVFNWLFARHHGGQFILRVEDTDLERSRPEYTENIKSGLIWLGLNWDEGPFFQTQRLELYRDGIQTLLDKGFAYRCYCTPEELEQMREEQKAKNQAPRYDNRHRHLSVAERQAFEAEGRKPVIRFIIDDEREIVWNDLIRGQVVWKGSDLGGDMVIARVPQNEGENFGQPLYNLAVVIDDIDMKITEVIRGEDHIANTAKQILLYEAFGATVPKFAHTPLILNQEGRKLSKRDGVTSIDDFRKMGFLADALVNYMSLLGWTPPDSTQEIFTLTEAAKDFSLDRVNKAGAKFDWDKLDWINSQYLHQVSPSELVDLACPYWQDAGYGINLESDRPWLEQLAALIIPSLTRLTDVVKESRLIFGETVSYSEEAIAQLQQEGVKEILQAIVDSLANYPQLTTEDAQAIIKEVTNAFKVKKGLIMKSLRAGLMGELHGPDLVQSWLLLHQKGWDKTRLQHALSPV</sequence>
<dbReference type="Pfam" id="PF19269">
    <property type="entry name" value="Anticodon_2"/>
    <property type="match status" value="1"/>
</dbReference>
<dbReference type="GO" id="GO:0005524">
    <property type="term" value="F:ATP binding"/>
    <property type="evidence" value="ECO:0007669"/>
    <property type="project" value="UniProtKB-UniRule"/>
</dbReference>
<comment type="function">
    <text evidence="11">Catalyzes the attachment of glutamate to tRNA(Glu) in a two-step reaction: glutamate is first activated by ATP to form Glu-AMP and then transferred to the acceptor end of tRNA(Glu).</text>
</comment>
<comment type="subunit">
    <text evidence="3 11">Monomer.</text>
</comment>
<dbReference type="GO" id="GO:0005829">
    <property type="term" value="C:cytosol"/>
    <property type="evidence" value="ECO:0007669"/>
    <property type="project" value="TreeGrafter"/>
</dbReference>
<dbReference type="InterPro" id="IPR020058">
    <property type="entry name" value="Glu/Gln-tRNA-synth_Ib_cat-dom"/>
</dbReference>
<feature type="binding site" evidence="11">
    <location>
        <position position="253"/>
    </location>
    <ligand>
        <name>ATP</name>
        <dbReference type="ChEBI" id="CHEBI:30616"/>
    </ligand>
</feature>
<comment type="catalytic activity">
    <reaction evidence="10 11">
        <text>tRNA(Glu) + L-glutamate + ATP = L-glutamyl-tRNA(Glu) + AMP + diphosphate</text>
        <dbReference type="Rhea" id="RHEA:23540"/>
        <dbReference type="Rhea" id="RHEA-COMP:9663"/>
        <dbReference type="Rhea" id="RHEA-COMP:9680"/>
        <dbReference type="ChEBI" id="CHEBI:29985"/>
        <dbReference type="ChEBI" id="CHEBI:30616"/>
        <dbReference type="ChEBI" id="CHEBI:33019"/>
        <dbReference type="ChEBI" id="CHEBI:78442"/>
        <dbReference type="ChEBI" id="CHEBI:78520"/>
        <dbReference type="ChEBI" id="CHEBI:456215"/>
        <dbReference type="EC" id="6.1.1.17"/>
    </reaction>
</comment>
<dbReference type="STRING" id="41431.PCC8801_2309"/>
<proteinExistence type="inferred from homology"/>
<dbReference type="PANTHER" id="PTHR43311">
    <property type="entry name" value="GLUTAMATE--TRNA LIGASE"/>
    <property type="match status" value="1"/>
</dbReference>
<keyword evidence="11" id="KW-0479">Metal-binding</keyword>
<evidence type="ECO:0000256" key="7">
    <source>
        <dbReference type="ARBA" id="ARBA00022840"/>
    </source>
</evidence>
<dbReference type="InterPro" id="IPR004527">
    <property type="entry name" value="Glu-tRNA-ligase_bac/mito"/>
</dbReference>
<comment type="subcellular location">
    <subcellularLocation>
        <location evidence="1 11">Cytoplasm</location>
    </subcellularLocation>
</comment>
<dbReference type="InterPro" id="IPR000924">
    <property type="entry name" value="Glu/Gln-tRNA-synth"/>
</dbReference>
<dbReference type="HOGENOM" id="CLU_015768_6_0_3"/>
<dbReference type="SUPFAM" id="SSF48163">
    <property type="entry name" value="An anticodon-binding domain of class I aminoacyl-tRNA synthetases"/>
    <property type="match status" value="1"/>
</dbReference>
<dbReference type="InterPro" id="IPR008925">
    <property type="entry name" value="aa_tRNA-synth_I_cd-bd_sf"/>
</dbReference>
<evidence type="ECO:0000256" key="10">
    <source>
        <dbReference type="ARBA" id="ARBA00048351"/>
    </source>
</evidence>
<dbReference type="Gene3D" id="1.10.8.70">
    <property type="entry name" value="Glutamate-tRNA synthetase, class I, anticodon-binding domain 1"/>
    <property type="match status" value="1"/>
</dbReference>
<evidence type="ECO:0000256" key="2">
    <source>
        <dbReference type="ARBA" id="ARBA00007894"/>
    </source>
</evidence>
<organism evidence="14 15">
    <name type="scientific">Rippkaea orientalis (strain PCC 8801 / RF-1)</name>
    <name type="common">Cyanothece sp. (strain PCC 8801)</name>
    <dbReference type="NCBI Taxonomy" id="41431"/>
    <lineage>
        <taxon>Bacteria</taxon>
        <taxon>Bacillati</taxon>
        <taxon>Cyanobacteriota</taxon>
        <taxon>Cyanophyceae</taxon>
        <taxon>Oscillatoriophycideae</taxon>
        <taxon>Chroococcales</taxon>
        <taxon>Aphanothecaceae</taxon>
        <taxon>Rippkaea</taxon>
        <taxon>Rippkaea orientalis</taxon>
    </lineage>
</organism>
<keyword evidence="7 11" id="KW-0067">ATP-binding</keyword>
<evidence type="ECO:0000256" key="1">
    <source>
        <dbReference type="ARBA" id="ARBA00004496"/>
    </source>
</evidence>
<feature type="binding site" evidence="11">
    <location>
        <position position="100"/>
    </location>
    <ligand>
        <name>Zn(2+)</name>
        <dbReference type="ChEBI" id="CHEBI:29105"/>
    </ligand>
</feature>
<feature type="binding site" evidence="11">
    <location>
        <position position="125"/>
    </location>
    <ligand>
        <name>Zn(2+)</name>
        <dbReference type="ChEBI" id="CHEBI:29105"/>
    </ligand>
</feature>
<dbReference type="Gene3D" id="3.90.800.10">
    <property type="entry name" value="Glutamyl-tRNA Synthetase, Domain 3"/>
    <property type="match status" value="1"/>
</dbReference>
<dbReference type="HAMAP" id="MF_00022">
    <property type="entry name" value="Glu_tRNA_synth_type1"/>
    <property type="match status" value="1"/>
</dbReference>
<dbReference type="InterPro" id="IPR020061">
    <property type="entry name" value="Glu_tRNA_lig_a-bdl"/>
</dbReference>
<gene>
    <name evidence="11" type="primary">gltX</name>
    <name evidence="14" type="ordered locus">PCC8801_2309</name>
</gene>
<evidence type="ECO:0000256" key="3">
    <source>
        <dbReference type="ARBA" id="ARBA00011245"/>
    </source>
</evidence>
<feature type="short sequence motif" description="'HIGH' region" evidence="11">
    <location>
        <begin position="9"/>
        <end position="19"/>
    </location>
</feature>
<keyword evidence="6 11" id="KW-0547">Nucleotide-binding</keyword>
<protein>
    <recommendedName>
        <fullName evidence="11">Glutamate--tRNA ligase</fullName>
        <ecNumber evidence="11">6.1.1.17</ecNumber>
    </recommendedName>
    <alternativeName>
        <fullName evidence="11">Glutamyl-tRNA synthetase</fullName>
        <shortName evidence="11">GluRS</shortName>
    </alternativeName>
</protein>
<dbReference type="EMBL" id="CP001287">
    <property type="protein sequence ID" value="ACK66327.1"/>
    <property type="molecule type" value="Genomic_DNA"/>
</dbReference>
<keyword evidence="4 11" id="KW-0963">Cytoplasm</keyword>
<dbReference type="InterPro" id="IPR014729">
    <property type="entry name" value="Rossmann-like_a/b/a_fold"/>
</dbReference>
<dbReference type="PRINTS" id="PR00987">
    <property type="entry name" value="TRNASYNTHGLU"/>
</dbReference>
<dbReference type="Gene3D" id="1.10.1160.10">
    <property type="entry name" value="Glutamyl-trna Synthetase, Domain 2"/>
    <property type="match status" value="1"/>
</dbReference>
<dbReference type="SUPFAM" id="SSF52374">
    <property type="entry name" value="Nucleotidylyl transferase"/>
    <property type="match status" value="1"/>
</dbReference>
<dbReference type="eggNOG" id="COG0008">
    <property type="taxonomic scope" value="Bacteria"/>
</dbReference>
<dbReference type="PANTHER" id="PTHR43311:SF2">
    <property type="entry name" value="GLUTAMATE--TRNA LIGASE, MITOCHONDRIAL-RELATED"/>
    <property type="match status" value="1"/>
</dbReference>
<dbReference type="OrthoDB" id="9807503at2"/>
<accession>B7K1D2</accession>
<evidence type="ECO:0000256" key="4">
    <source>
        <dbReference type="ARBA" id="ARBA00022490"/>
    </source>
</evidence>
<dbReference type="Proteomes" id="UP000008204">
    <property type="component" value="Chromosome"/>
</dbReference>
<evidence type="ECO:0000256" key="5">
    <source>
        <dbReference type="ARBA" id="ARBA00022598"/>
    </source>
</evidence>
<keyword evidence="11" id="KW-0862">Zinc</keyword>
<dbReference type="FunFam" id="3.40.50.620:FF:000007">
    <property type="entry name" value="Glutamate--tRNA ligase"/>
    <property type="match status" value="1"/>
</dbReference>
<dbReference type="EC" id="6.1.1.17" evidence="11"/>
<keyword evidence="8 11" id="KW-0648">Protein biosynthesis</keyword>
<feature type="short sequence motif" description="'KMSKS' region" evidence="11">
    <location>
        <begin position="250"/>
        <end position="254"/>
    </location>
</feature>
<dbReference type="AlphaFoldDB" id="B7K1D2"/>
<dbReference type="InterPro" id="IPR049940">
    <property type="entry name" value="GluQ/Sye"/>
</dbReference>
<dbReference type="InterPro" id="IPR045462">
    <property type="entry name" value="aa-tRNA-synth_I_cd-bd"/>
</dbReference>
<evidence type="ECO:0000313" key="14">
    <source>
        <dbReference type="EMBL" id="ACK66327.1"/>
    </source>
</evidence>
<evidence type="ECO:0000256" key="8">
    <source>
        <dbReference type="ARBA" id="ARBA00022917"/>
    </source>
</evidence>
<dbReference type="GO" id="GO:0000049">
    <property type="term" value="F:tRNA binding"/>
    <property type="evidence" value="ECO:0007669"/>
    <property type="project" value="InterPro"/>
</dbReference>
<feature type="domain" description="Glutamyl/glutaminyl-tRNA synthetase class Ib catalytic" evidence="12">
    <location>
        <begin position="3"/>
        <end position="320"/>
    </location>
</feature>
<dbReference type="GO" id="GO:0006424">
    <property type="term" value="P:glutamyl-tRNA aminoacylation"/>
    <property type="evidence" value="ECO:0007669"/>
    <property type="project" value="UniProtKB-UniRule"/>
</dbReference>
<evidence type="ECO:0000259" key="12">
    <source>
        <dbReference type="Pfam" id="PF00749"/>
    </source>
</evidence>
<dbReference type="NCBIfam" id="TIGR00464">
    <property type="entry name" value="gltX_bact"/>
    <property type="match status" value="1"/>
</dbReference>
<dbReference type="InterPro" id="IPR033910">
    <property type="entry name" value="GluRS_core"/>
</dbReference>
<evidence type="ECO:0000313" key="15">
    <source>
        <dbReference type="Proteomes" id="UP000008204"/>
    </source>
</evidence>
<comment type="similarity">
    <text evidence="2 11">Belongs to the class-I aminoacyl-tRNA synthetase family. Glutamate--tRNA ligase type 1 subfamily.</text>
</comment>
<comment type="cofactor">
    <cofactor evidence="11">
        <name>Zn(2+)</name>
        <dbReference type="ChEBI" id="CHEBI:29105"/>
    </cofactor>
    <text evidence="11">Binds 1 zinc ion per subunit.</text>
</comment>
<evidence type="ECO:0000256" key="6">
    <source>
        <dbReference type="ARBA" id="ARBA00022741"/>
    </source>
</evidence>
<evidence type="ECO:0000256" key="11">
    <source>
        <dbReference type="HAMAP-Rule" id="MF_00022"/>
    </source>
</evidence>
<dbReference type="CDD" id="cd00808">
    <property type="entry name" value="GluRS_core"/>
    <property type="match status" value="1"/>
</dbReference>